<evidence type="ECO:0000256" key="9">
    <source>
        <dbReference type="ARBA" id="ARBA00022989"/>
    </source>
</evidence>
<evidence type="ECO:0000256" key="11">
    <source>
        <dbReference type="ARBA" id="ARBA00023136"/>
    </source>
</evidence>
<keyword evidence="8 12" id="KW-0448">Lipopolysaccharide biosynthesis</keyword>
<comment type="similarity">
    <text evidence="12">Belongs to the ArnE family.</text>
</comment>
<dbReference type="Proteomes" id="UP000262210">
    <property type="component" value="Unassembled WGS sequence"/>
</dbReference>
<dbReference type="InterPro" id="IPR022883">
    <property type="entry name" value="Flippase_ArnE"/>
</dbReference>
<comment type="caution">
    <text evidence="14">The sequence shown here is derived from an EMBL/GenBank/DDBJ whole genome shotgun (WGS) entry which is preliminary data.</text>
</comment>
<dbReference type="RefSeq" id="WP_037418605.1">
    <property type="nucleotide sequence ID" value="NZ_CAMKHR010000001.1"/>
</dbReference>
<feature type="transmembrane region" description="Helical" evidence="12">
    <location>
        <begin position="41"/>
        <end position="62"/>
    </location>
</feature>
<dbReference type="HAMAP" id="MF_01869">
    <property type="entry name" value="Flippase_ArnE"/>
    <property type="match status" value="1"/>
</dbReference>
<dbReference type="FunFam" id="1.10.3730.20:FF:000002">
    <property type="entry name" value="Probable 4-amino-4-deoxy-L-arabinose-phosphoundecaprenol flippase subunit ArnE"/>
    <property type="match status" value="1"/>
</dbReference>
<keyword evidence="6 12" id="KW-0441">Lipid A biosynthesis</keyword>
<gene>
    <name evidence="12" type="primary">arnE</name>
    <name evidence="14" type="ORF">DHV72_19225</name>
</gene>
<dbReference type="GO" id="GO:0009103">
    <property type="term" value="P:lipopolysaccharide biosynthetic process"/>
    <property type="evidence" value="ECO:0007669"/>
    <property type="project" value="UniProtKB-UniRule"/>
</dbReference>
<keyword evidence="2 12" id="KW-0813">Transport</keyword>
<dbReference type="AlphaFoldDB" id="A0A9C7V9A7"/>
<dbReference type="InterPro" id="IPR000390">
    <property type="entry name" value="Small_drug/metabolite_transptr"/>
</dbReference>
<evidence type="ECO:0000256" key="6">
    <source>
        <dbReference type="ARBA" id="ARBA00022556"/>
    </source>
</evidence>
<keyword evidence="9 12" id="KW-1133">Transmembrane helix</keyword>
<dbReference type="InterPro" id="IPR000620">
    <property type="entry name" value="EamA_dom"/>
</dbReference>
<evidence type="ECO:0000256" key="7">
    <source>
        <dbReference type="ARBA" id="ARBA00022692"/>
    </source>
</evidence>
<accession>A0A9C7V9A7</accession>
<dbReference type="GO" id="GO:0005886">
    <property type="term" value="C:plasma membrane"/>
    <property type="evidence" value="ECO:0007669"/>
    <property type="project" value="UniProtKB-SubCell"/>
</dbReference>
<evidence type="ECO:0000256" key="8">
    <source>
        <dbReference type="ARBA" id="ARBA00022985"/>
    </source>
</evidence>
<sequence length="115" mass="12638">MIIGYLLVLVVSLLTCGGQLCQKQAAQCWQLAPAVRRGPTLRWLALAVLLLGLGMAVWLNVLQRLPLSLAYPTLSLNFVLVTLAARWLFKEPTTVRHWCGVGSIMLGILLMSINP</sequence>
<name>A0A9C7V9A7_9GAMM</name>
<comment type="pathway">
    <text evidence="12">Bacterial outer membrane biogenesis; lipopolysaccharide biosynthesis.</text>
</comment>
<dbReference type="NCBIfam" id="NF011625">
    <property type="entry name" value="PRK15051.1"/>
    <property type="match status" value="1"/>
</dbReference>
<evidence type="ECO:0000313" key="14">
    <source>
        <dbReference type="EMBL" id="HCK02132.1"/>
    </source>
</evidence>
<evidence type="ECO:0000256" key="5">
    <source>
        <dbReference type="ARBA" id="ARBA00022519"/>
    </source>
</evidence>
<proteinExistence type="inferred from homology"/>
<dbReference type="Gene3D" id="1.10.3730.20">
    <property type="match status" value="1"/>
</dbReference>
<dbReference type="SUPFAM" id="SSF103481">
    <property type="entry name" value="Multidrug resistance efflux transporter EmrE"/>
    <property type="match status" value="1"/>
</dbReference>
<keyword evidence="3 12" id="KW-1003">Cell membrane</keyword>
<feature type="transmembrane region" description="Helical" evidence="12">
    <location>
        <begin position="69"/>
        <end position="89"/>
    </location>
</feature>
<keyword evidence="5 12" id="KW-0997">Cell inner membrane</keyword>
<evidence type="ECO:0000256" key="10">
    <source>
        <dbReference type="ARBA" id="ARBA00023098"/>
    </source>
</evidence>
<dbReference type="PANTHER" id="PTHR30561">
    <property type="entry name" value="SMR FAMILY PROTON-DEPENDENT DRUG EFFLUX TRANSPORTER SUGE"/>
    <property type="match status" value="1"/>
</dbReference>
<keyword evidence="11 12" id="KW-0472">Membrane</keyword>
<feature type="domain" description="EamA" evidence="13">
    <location>
        <begin position="37"/>
        <end position="112"/>
    </location>
</feature>
<dbReference type="EMBL" id="DPSM01000028">
    <property type="protein sequence ID" value="HCK02132.1"/>
    <property type="molecule type" value="Genomic_DNA"/>
</dbReference>
<dbReference type="InterPro" id="IPR037185">
    <property type="entry name" value="EmrE-like"/>
</dbReference>
<evidence type="ECO:0000256" key="2">
    <source>
        <dbReference type="ARBA" id="ARBA00022448"/>
    </source>
</evidence>
<keyword evidence="7 12" id="KW-0812">Transmembrane</keyword>
<dbReference type="GO" id="GO:1901505">
    <property type="term" value="F:carbohydrate derivative transmembrane transporter activity"/>
    <property type="evidence" value="ECO:0007669"/>
    <property type="project" value="InterPro"/>
</dbReference>
<protein>
    <recommendedName>
        <fullName evidence="12">Probable 4-amino-4-deoxy-L-arabinose-phosphoundecaprenol flippase subunit ArnE</fullName>
        <shortName evidence="12">L-Ara4N-phosphoundecaprenol flippase subunit ArnE</shortName>
    </recommendedName>
    <alternativeName>
        <fullName evidence="12">Undecaprenyl phosphate-aminoarabinose flippase subunit ArnE</fullName>
    </alternativeName>
</protein>
<organism evidence="14 15">
    <name type="scientific">Serratia grimesii</name>
    <dbReference type="NCBI Taxonomy" id="82995"/>
    <lineage>
        <taxon>Bacteria</taxon>
        <taxon>Pseudomonadati</taxon>
        <taxon>Pseudomonadota</taxon>
        <taxon>Gammaproteobacteria</taxon>
        <taxon>Enterobacterales</taxon>
        <taxon>Yersiniaceae</taxon>
        <taxon>Serratia</taxon>
    </lineage>
</organism>
<evidence type="ECO:0000256" key="4">
    <source>
        <dbReference type="ARBA" id="ARBA00022516"/>
    </source>
</evidence>
<dbReference type="Pfam" id="PF00892">
    <property type="entry name" value="EamA"/>
    <property type="match status" value="1"/>
</dbReference>
<keyword evidence="4 12" id="KW-0444">Lipid biosynthesis</keyword>
<reference evidence="14 15" key="1">
    <citation type="journal article" date="2018" name="Nat. Biotechnol.">
        <title>A standardized bacterial taxonomy based on genome phylogeny substantially revises the tree of life.</title>
        <authorList>
            <person name="Parks D.H."/>
            <person name="Chuvochina M."/>
            <person name="Waite D.W."/>
            <person name="Rinke C."/>
            <person name="Skarshewski A."/>
            <person name="Chaumeil P.A."/>
            <person name="Hugenholtz P."/>
        </authorList>
    </citation>
    <scope>NUCLEOTIDE SEQUENCE [LARGE SCALE GENOMIC DNA]</scope>
    <source>
        <strain evidence="14">UBA11264</strain>
    </source>
</reference>
<comment type="subcellular location">
    <subcellularLocation>
        <location evidence="12">Cell inner membrane</location>
        <topology evidence="12">Multi-pass membrane protein</topology>
    </subcellularLocation>
    <subcellularLocation>
        <location evidence="1">Cell membrane</location>
        <topology evidence="1">Multi-pass membrane protein</topology>
    </subcellularLocation>
</comment>
<dbReference type="GO" id="GO:0009245">
    <property type="term" value="P:lipid A biosynthetic process"/>
    <property type="evidence" value="ECO:0007669"/>
    <property type="project" value="UniProtKB-UniRule"/>
</dbReference>
<comment type="subunit">
    <text evidence="12">Heterodimer of ArnE and ArnF.</text>
</comment>
<evidence type="ECO:0000256" key="3">
    <source>
        <dbReference type="ARBA" id="ARBA00022475"/>
    </source>
</evidence>
<keyword evidence="10 12" id="KW-0443">Lipid metabolism</keyword>
<evidence type="ECO:0000256" key="1">
    <source>
        <dbReference type="ARBA" id="ARBA00004651"/>
    </source>
</evidence>
<feature type="transmembrane region" description="Helical" evidence="12">
    <location>
        <begin position="95"/>
        <end position="113"/>
    </location>
</feature>
<dbReference type="PANTHER" id="PTHR30561:SF23">
    <property type="entry name" value="4-AMINO-4-DEOXY-L-ARABINOSE-PHOSPHOUNDECAPRENOL FLIPPASE SUBUNIT ARNE-RELATED"/>
    <property type="match status" value="1"/>
</dbReference>
<evidence type="ECO:0000259" key="13">
    <source>
        <dbReference type="Pfam" id="PF00892"/>
    </source>
</evidence>
<evidence type="ECO:0000256" key="12">
    <source>
        <dbReference type="HAMAP-Rule" id="MF_01869"/>
    </source>
</evidence>
<evidence type="ECO:0000313" key="15">
    <source>
        <dbReference type="Proteomes" id="UP000262210"/>
    </source>
</evidence>
<comment type="function">
    <text evidence="12">Translocates 4-amino-4-deoxy-L-arabinose-phosphoundecaprenol (alpha-L-Ara4N-phosphoundecaprenol) from the cytoplasmic to the periplasmic side of the inner membrane.</text>
</comment>